<proteinExistence type="predicted"/>
<dbReference type="Gene3D" id="3.40.50.620">
    <property type="entry name" value="HUPs"/>
    <property type="match status" value="1"/>
</dbReference>
<evidence type="ECO:0008006" key="4">
    <source>
        <dbReference type="Google" id="ProtNLM"/>
    </source>
</evidence>
<dbReference type="PANTHER" id="PTHR31285:SF0">
    <property type="entry name" value="NICOTINAMIDE MONONUCLEOTIDE ADENYLYLTRANSFERASE"/>
    <property type="match status" value="1"/>
</dbReference>
<keyword evidence="3" id="KW-1185">Reference proteome</keyword>
<dbReference type="GO" id="GO:0005737">
    <property type="term" value="C:cytoplasm"/>
    <property type="evidence" value="ECO:0007669"/>
    <property type="project" value="TreeGrafter"/>
</dbReference>
<evidence type="ECO:0000256" key="1">
    <source>
        <dbReference type="SAM" id="MobiDB-lite"/>
    </source>
</evidence>
<dbReference type="EMBL" id="LFMI01000849">
    <property type="protein sequence ID" value="OTA08428.1"/>
    <property type="molecule type" value="Genomic_DNA"/>
</dbReference>
<organism evidence="2 3">
    <name type="scientific">Trichoderma parareesei</name>
    <name type="common">Filamentous fungus</name>
    <dbReference type="NCBI Taxonomy" id="858221"/>
    <lineage>
        <taxon>Eukaryota</taxon>
        <taxon>Fungi</taxon>
        <taxon>Dikarya</taxon>
        <taxon>Ascomycota</taxon>
        <taxon>Pezizomycotina</taxon>
        <taxon>Sordariomycetes</taxon>
        <taxon>Hypocreomycetidae</taxon>
        <taxon>Hypocreales</taxon>
        <taxon>Hypocreaceae</taxon>
        <taxon>Trichoderma</taxon>
    </lineage>
</organism>
<dbReference type="AlphaFoldDB" id="A0A2H2ZS07"/>
<sequence>MRPNPKQLVDFFARSLTSFQSSPDVFRVLCTLPHVVGGREPGPRRASSQVVRRLVVLDSSFNPPTRAHGEMARSALRWASSTTTAAATPLLGGGKDADDDAGGGGGTTTTSVRLMLLLSVNNADKAPKPASFPVRLGMMDAFGHGLLRSLGDEGIRPEIDVAVTKMPYFHDKARVIGESGVYRSSSSALGQGGGYEPEQVFLAGFDTVIRIFNPKYYGGGGGGMKAALGPFFERARLRVTMRTDDEWGGEEEQRAYVRGLGEGVLDEVGGDAAWAGRVDLVQGGGTGNGVSSSKVREMVRRGEREALGEMVDGEVLEWIEGMGLYRE</sequence>
<dbReference type="GO" id="GO:0000309">
    <property type="term" value="F:nicotinamide-nucleotide adenylyltransferase activity"/>
    <property type="evidence" value="ECO:0007669"/>
    <property type="project" value="TreeGrafter"/>
</dbReference>
<feature type="region of interest" description="Disordered" evidence="1">
    <location>
        <begin position="87"/>
        <end position="106"/>
    </location>
</feature>
<protein>
    <recommendedName>
        <fullName evidence="4">Nicotinamide-nucleotide adenylyltransferase</fullName>
    </recommendedName>
</protein>
<reference evidence="2 3" key="1">
    <citation type="journal article" date="2015" name="Genome Announc.">
        <title>Genome sequence and annotation of Trichoderma parareesei, the ancestor of the cellulase producer Trichoderma reesei.</title>
        <authorList>
            <person name="Yang D."/>
            <person name="Pomraning K."/>
            <person name="Kopchinskiy A."/>
            <person name="Karimi Aghcheh R."/>
            <person name="Atanasova L."/>
            <person name="Chenthamara K."/>
            <person name="Baker S.E."/>
            <person name="Zhang R."/>
            <person name="Shen Q."/>
            <person name="Freitag M."/>
            <person name="Kubicek C.P."/>
            <person name="Druzhinina I.S."/>
        </authorList>
    </citation>
    <scope>NUCLEOTIDE SEQUENCE [LARGE SCALE GENOMIC DNA]</scope>
    <source>
        <strain evidence="2 3">CBS 125925</strain>
    </source>
</reference>
<dbReference type="InterPro" id="IPR014729">
    <property type="entry name" value="Rossmann-like_a/b/a_fold"/>
</dbReference>
<gene>
    <name evidence="2" type="ORF">A9Z42_0001130</name>
</gene>
<evidence type="ECO:0000313" key="3">
    <source>
        <dbReference type="Proteomes" id="UP000219286"/>
    </source>
</evidence>
<dbReference type="OrthoDB" id="5591297at2759"/>
<dbReference type="PANTHER" id="PTHR31285">
    <property type="entry name" value="NICOTINAMIDE MONONUCLEOTIDE ADENYLYLTRANSFERASE"/>
    <property type="match status" value="1"/>
</dbReference>
<accession>A0A2H2ZS07</accession>
<dbReference type="Proteomes" id="UP000219286">
    <property type="component" value="Unassembled WGS sequence"/>
</dbReference>
<name>A0A2H2ZS07_TRIPA</name>
<dbReference type="SUPFAM" id="SSF52374">
    <property type="entry name" value="Nucleotidylyl transferase"/>
    <property type="match status" value="1"/>
</dbReference>
<comment type="caution">
    <text evidence="2">The sequence shown here is derived from an EMBL/GenBank/DDBJ whole genome shotgun (WGS) entry which is preliminary data.</text>
</comment>
<dbReference type="GO" id="GO:0005634">
    <property type="term" value="C:nucleus"/>
    <property type="evidence" value="ECO:0007669"/>
    <property type="project" value="TreeGrafter"/>
</dbReference>
<evidence type="ECO:0000313" key="2">
    <source>
        <dbReference type="EMBL" id="OTA08428.1"/>
    </source>
</evidence>
<dbReference type="GO" id="GO:0016887">
    <property type="term" value="F:ATP hydrolysis activity"/>
    <property type="evidence" value="ECO:0007669"/>
    <property type="project" value="TreeGrafter"/>
</dbReference>